<dbReference type="Gene3D" id="3.30.1330.60">
    <property type="entry name" value="OmpA-like domain"/>
    <property type="match status" value="1"/>
</dbReference>
<dbReference type="PANTHER" id="PTHR30329:SF21">
    <property type="entry name" value="LIPOPROTEIN YIAD-RELATED"/>
    <property type="match status" value="1"/>
</dbReference>
<dbReference type="PROSITE" id="PS01068">
    <property type="entry name" value="OMPA_1"/>
    <property type="match status" value="1"/>
</dbReference>
<accession>A0A3E1KBZ7</accession>
<dbReference type="AlphaFoldDB" id="A0A3E1KBZ7"/>
<dbReference type="Pfam" id="PF13488">
    <property type="entry name" value="Gly-zipper_Omp"/>
    <property type="match status" value="1"/>
</dbReference>
<evidence type="ECO:0000259" key="6">
    <source>
        <dbReference type="Pfam" id="PF13488"/>
    </source>
</evidence>
<name>A0A3E1KBZ7_9GAMM</name>
<keyword evidence="2" id="KW-0472">Membrane</keyword>
<keyword evidence="8" id="KW-1185">Reference proteome</keyword>
<dbReference type="SUPFAM" id="SSF103088">
    <property type="entry name" value="OmpA-like"/>
    <property type="match status" value="1"/>
</dbReference>
<feature type="domain" description="Glycine zipper" evidence="6">
    <location>
        <begin position="42"/>
        <end position="87"/>
    </location>
</feature>
<dbReference type="Pfam" id="PF00691">
    <property type="entry name" value="OmpA"/>
    <property type="match status" value="1"/>
</dbReference>
<comment type="subcellular location">
    <subcellularLocation>
        <location evidence="1">Cell outer membrane</location>
    </subcellularLocation>
</comment>
<protein>
    <submittedName>
        <fullName evidence="7">Cell envelope biogenesis protein OmpA</fullName>
    </submittedName>
</protein>
<dbReference type="InterPro" id="IPR036737">
    <property type="entry name" value="OmpA-like_sf"/>
</dbReference>
<gene>
    <name evidence="7" type="ORF">DZC52_01880</name>
</gene>
<dbReference type="InterPro" id="IPR039567">
    <property type="entry name" value="Gly-zipper"/>
</dbReference>
<evidence type="ECO:0000256" key="2">
    <source>
        <dbReference type="ARBA" id="ARBA00023136"/>
    </source>
</evidence>
<comment type="caution">
    <text evidence="7">The sequence shown here is derived from an EMBL/GenBank/DDBJ whole genome shotgun (WGS) entry which is preliminary data.</text>
</comment>
<evidence type="ECO:0000256" key="4">
    <source>
        <dbReference type="SAM" id="SignalP"/>
    </source>
</evidence>
<dbReference type="Proteomes" id="UP000260351">
    <property type="component" value="Unassembled WGS sequence"/>
</dbReference>
<dbReference type="PRINTS" id="PR01023">
    <property type="entry name" value="NAFLGMOTY"/>
</dbReference>
<feature type="chain" id="PRO_5017710077" evidence="4">
    <location>
        <begin position="25"/>
        <end position="224"/>
    </location>
</feature>
<evidence type="ECO:0000256" key="1">
    <source>
        <dbReference type="ARBA" id="ARBA00004442"/>
    </source>
</evidence>
<dbReference type="InterPro" id="IPR006690">
    <property type="entry name" value="OMPA-like_CS"/>
</dbReference>
<dbReference type="CDD" id="cd07185">
    <property type="entry name" value="OmpA_C-like"/>
    <property type="match status" value="1"/>
</dbReference>
<dbReference type="OrthoDB" id="9782229at2"/>
<feature type="domain" description="OmpA-like" evidence="5">
    <location>
        <begin position="117"/>
        <end position="212"/>
    </location>
</feature>
<dbReference type="InterPro" id="IPR006664">
    <property type="entry name" value="OMP_bac"/>
</dbReference>
<reference evidence="7 8" key="1">
    <citation type="submission" date="2018-08" db="EMBL/GenBank/DDBJ databases">
        <title>Wenzhouxiangella salilacus sp. nov., a novel bacterium isolated from a saline lake in Xinjiang Province, China.</title>
        <authorList>
            <person name="Han S."/>
        </authorList>
    </citation>
    <scope>NUCLEOTIDE SEQUENCE [LARGE SCALE GENOMIC DNA]</scope>
    <source>
        <strain evidence="7 8">XDB06</strain>
    </source>
</reference>
<evidence type="ECO:0000313" key="8">
    <source>
        <dbReference type="Proteomes" id="UP000260351"/>
    </source>
</evidence>
<evidence type="ECO:0000313" key="7">
    <source>
        <dbReference type="EMBL" id="RFF32240.1"/>
    </source>
</evidence>
<dbReference type="PRINTS" id="PR01021">
    <property type="entry name" value="OMPADOMAIN"/>
</dbReference>
<proteinExistence type="predicted"/>
<keyword evidence="3" id="KW-0998">Cell outer membrane</keyword>
<dbReference type="GO" id="GO:0009279">
    <property type="term" value="C:cell outer membrane"/>
    <property type="evidence" value="ECO:0007669"/>
    <property type="project" value="UniProtKB-SubCell"/>
</dbReference>
<dbReference type="InterPro" id="IPR006665">
    <property type="entry name" value="OmpA-like"/>
</dbReference>
<feature type="signal peptide" evidence="4">
    <location>
        <begin position="1"/>
        <end position="24"/>
    </location>
</feature>
<evidence type="ECO:0000256" key="3">
    <source>
        <dbReference type="ARBA" id="ARBA00023237"/>
    </source>
</evidence>
<organism evidence="7 8">
    <name type="scientific">Wenzhouxiangella sediminis</name>
    <dbReference type="NCBI Taxonomy" id="1792836"/>
    <lineage>
        <taxon>Bacteria</taxon>
        <taxon>Pseudomonadati</taxon>
        <taxon>Pseudomonadota</taxon>
        <taxon>Gammaproteobacteria</taxon>
        <taxon>Chromatiales</taxon>
        <taxon>Wenzhouxiangellaceae</taxon>
        <taxon>Wenzhouxiangella</taxon>
    </lineage>
</organism>
<dbReference type="EMBL" id="QUZK01000012">
    <property type="protein sequence ID" value="RFF32240.1"/>
    <property type="molecule type" value="Genomic_DNA"/>
</dbReference>
<dbReference type="RefSeq" id="WP_116649422.1">
    <property type="nucleotide sequence ID" value="NZ_QUZK01000012.1"/>
</dbReference>
<dbReference type="PANTHER" id="PTHR30329">
    <property type="entry name" value="STATOR ELEMENT OF FLAGELLAR MOTOR COMPLEX"/>
    <property type="match status" value="1"/>
</dbReference>
<dbReference type="InterPro" id="IPR050330">
    <property type="entry name" value="Bact_OuterMem_StrucFunc"/>
</dbReference>
<evidence type="ECO:0000259" key="5">
    <source>
        <dbReference type="Pfam" id="PF00691"/>
    </source>
</evidence>
<sequence>MNMPTRHFARILIAAVVVLLAACATTTDPYTGEERATRTSQGAAIGAGVGAVIGAVTGGDRLERAALGAGIGALSGAAIGNYMDRQEAELRRQLEGSGVSVTRRGNEIILNMPGNVTFDLDSASLRSEFFEVLNSVALVLDEYEKTVLVIDGHTDSTGPRDYNMALSERRAEAVGDYLVAQGIDPVRLATYGYGPDHPVASNETEEGRQANRRVELTLMPVTAD</sequence>
<keyword evidence="4" id="KW-0732">Signal</keyword>